<evidence type="ECO:0000259" key="2">
    <source>
        <dbReference type="Pfam" id="PF03807"/>
    </source>
</evidence>
<dbReference type="OrthoDB" id="3194817at2"/>
<accession>A0A5P2CZQ7</accession>
<dbReference type="SUPFAM" id="SSF51735">
    <property type="entry name" value="NAD(P)-binding Rossmann-fold domains"/>
    <property type="match status" value="1"/>
</dbReference>
<dbReference type="PANTHER" id="PTHR14239">
    <property type="entry name" value="DUDULIN-RELATED"/>
    <property type="match status" value="1"/>
</dbReference>
<dbReference type="InterPro" id="IPR036291">
    <property type="entry name" value="NAD(P)-bd_dom_sf"/>
</dbReference>
<dbReference type="AlphaFoldDB" id="A0A5P2CZQ7"/>
<organism evidence="3 4">
    <name type="scientific">Streptomyces venezuelae</name>
    <dbReference type="NCBI Taxonomy" id="54571"/>
    <lineage>
        <taxon>Bacteria</taxon>
        <taxon>Bacillati</taxon>
        <taxon>Actinomycetota</taxon>
        <taxon>Actinomycetes</taxon>
        <taxon>Kitasatosporales</taxon>
        <taxon>Streptomycetaceae</taxon>
        <taxon>Streptomyces</taxon>
    </lineage>
</organism>
<reference evidence="3 4" key="1">
    <citation type="submission" date="2018-05" db="EMBL/GenBank/DDBJ databases">
        <title>Streptomyces venezuelae.</title>
        <authorList>
            <person name="Kim W."/>
            <person name="Lee N."/>
            <person name="Cho B.-K."/>
        </authorList>
    </citation>
    <scope>NUCLEOTIDE SEQUENCE [LARGE SCALE GENOMIC DNA]</scope>
    <source>
        <strain evidence="3 4">ATCC 21782</strain>
    </source>
</reference>
<evidence type="ECO:0000256" key="1">
    <source>
        <dbReference type="ARBA" id="ARBA00023002"/>
    </source>
</evidence>
<dbReference type="InterPro" id="IPR028939">
    <property type="entry name" value="P5C_Rdtase_cat_N"/>
</dbReference>
<proteinExistence type="predicted"/>
<evidence type="ECO:0000313" key="4">
    <source>
        <dbReference type="Proteomes" id="UP000325211"/>
    </source>
</evidence>
<feature type="domain" description="Pyrroline-5-carboxylate reductase catalytic N-terminal" evidence="2">
    <location>
        <begin position="3"/>
        <end position="107"/>
    </location>
</feature>
<sequence>MRYAVLGTGIVGRTLAGRLSGLGHEVVIGTRDPEATLARTEAGPMGTPPYATWQADHPGIRLAGFAEAARTGEALVNATAGLVSIAALTEAEAGRSDGKLLIDVANPLDFSHGFPPGLDPVDRDSLGELIQRTFPGLRVVKTLNTMNCAVMVDPSRVAGEHHVFLCGDDADAKKAVRELLHTFGWPEGGILDLGGIESARGTEMLLPMWLRLMGTLGHTDFNFHIQGAGGPGSCGGH</sequence>
<dbReference type="Proteomes" id="UP000325211">
    <property type="component" value="Chromosome"/>
</dbReference>
<keyword evidence="1" id="KW-0560">Oxidoreductase</keyword>
<protein>
    <submittedName>
        <fullName evidence="3">NADP oxidoreductase</fullName>
    </submittedName>
</protein>
<gene>
    <name evidence="3" type="ORF">DEJ50_11665</name>
</gene>
<dbReference type="EMBL" id="CP029190">
    <property type="protein sequence ID" value="QES48384.1"/>
    <property type="molecule type" value="Genomic_DNA"/>
</dbReference>
<evidence type="ECO:0000313" key="3">
    <source>
        <dbReference type="EMBL" id="QES48384.1"/>
    </source>
</evidence>
<name>A0A5P2CZQ7_STRVZ</name>
<dbReference type="RefSeq" id="WP_150207640.1">
    <property type="nucleotide sequence ID" value="NZ_CP029190.1"/>
</dbReference>
<dbReference type="InterPro" id="IPR051267">
    <property type="entry name" value="STEAP_metalloreductase"/>
</dbReference>
<dbReference type="Pfam" id="PF03807">
    <property type="entry name" value="F420_oxidored"/>
    <property type="match status" value="1"/>
</dbReference>
<dbReference type="Gene3D" id="3.40.50.720">
    <property type="entry name" value="NAD(P)-binding Rossmann-like Domain"/>
    <property type="match status" value="1"/>
</dbReference>
<dbReference type="GO" id="GO:0016491">
    <property type="term" value="F:oxidoreductase activity"/>
    <property type="evidence" value="ECO:0007669"/>
    <property type="project" value="UniProtKB-KW"/>
</dbReference>